<accession>A0A0M0JU11</accession>
<proteinExistence type="predicted"/>
<feature type="region of interest" description="Disordered" evidence="1">
    <location>
        <begin position="422"/>
        <end position="441"/>
    </location>
</feature>
<name>A0A0M0JU11_9EUKA</name>
<feature type="compositionally biased region" description="Polar residues" evidence="1">
    <location>
        <begin position="424"/>
        <end position="440"/>
    </location>
</feature>
<dbReference type="AlphaFoldDB" id="A0A0M0JU11"/>
<evidence type="ECO:0000313" key="2">
    <source>
        <dbReference type="EMBL" id="KOO29990.1"/>
    </source>
</evidence>
<evidence type="ECO:0000256" key="1">
    <source>
        <dbReference type="SAM" id="MobiDB-lite"/>
    </source>
</evidence>
<dbReference type="Proteomes" id="UP000037460">
    <property type="component" value="Unassembled WGS sequence"/>
</dbReference>
<dbReference type="SUPFAM" id="SSF48371">
    <property type="entry name" value="ARM repeat"/>
    <property type="match status" value="1"/>
</dbReference>
<organism evidence="2 3">
    <name type="scientific">Chrysochromulina tobinii</name>
    <dbReference type="NCBI Taxonomy" id="1460289"/>
    <lineage>
        <taxon>Eukaryota</taxon>
        <taxon>Haptista</taxon>
        <taxon>Haptophyta</taxon>
        <taxon>Prymnesiophyceae</taxon>
        <taxon>Prymnesiales</taxon>
        <taxon>Chrysochromulinaceae</taxon>
        <taxon>Chrysochromulina</taxon>
    </lineage>
</organism>
<keyword evidence="3" id="KW-1185">Reference proteome</keyword>
<reference evidence="3" key="1">
    <citation type="journal article" date="2015" name="PLoS Genet.">
        <title>Genome Sequence and Transcriptome Analyses of Chrysochromulina tobin: Metabolic Tools for Enhanced Algal Fitness in the Prominent Order Prymnesiales (Haptophyceae).</title>
        <authorList>
            <person name="Hovde B.T."/>
            <person name="Deodato C.R."/>
            <person name="Hunsperger H.M."/>
            <person name="Ryken S.A."/>
            <person name="Yost W."/>
            <person name="Jha R.K."/>
            <person name="Patterson J."/>
            <person name="Monnat R.J. Jr."/>
            <person name="Barlow S.B."/>
            <person name="Starkenburg S.R."/>
            <person name="Cattolico R.A."/>
        </authorList>
    </citation>
    <scope>NUCLEOTIDE SEQUENCE</scope>
    <source>
        <strain evidence="3">CCMP291</strain>
    </source>
</reference>
<comment type="caution">
    <text evidence="2">The sequence shown here is derived from an EMBL/GenBank/DDBJ whole genome shotgun (WGS) entry which is preliminary data.</text>
</comment>
<dbReference type="Gene3D" id="1.25.10.10">
    <property type="entry name" value="Leucine-rich Repeat Variant"/>
    <property type="match status" value="1"/>
</dbReference>
<feature type="non-terminal residue" evidence="2">
    <location>
        <position position="808"/>
    </location>
</feature>
<dbReference type="InterPro" id="IPR016024">
    <property type="entry name" value="ARM-type_fold"/>
</dbReference>
<dbReference type="EMBL" id="JWZX01002315">
    <property type="protein sequence ID" value="KOO29990.1"/>
    <property type="molecule type" value="Genomic_DNA"/>
</dbReference>
<protein>
    <submittedName>
        <fullName evidence="2">Uncharacterized protein</fullName>
    </submittedName>
</protein>
<sequence length="808" mass="85554">MAYTMAEAEAEARAMAEAEAMAREMTETDEATAAAVRNINPELVSRLLAAISVLAVQPSGPAVADANHYIMSLMQTPECWPCALAALQSAPPEHAIVHGLLSLCLSLVRQARLSGAPQPPVLVPLVRQLWTDAVEVTPARRQACSLLCALACVDGHECDRLLDWCLSLGRSEPPMHLLALHLLQDVAFEVLHRPLQSKPLTTLLQEVSADVMSYLDSCAASDGLLLLCLQALQHWVHSGLVLSELSTLPNLATGLVRAMRSEGGPYAAQLAAEVLTELIGAVEALPTRPEAVRWLLRQLAADVVPALLLSLRTRCSTERERDATLRPICAVTQALMSHEAGTLLGTPTACSHTYALLSTLLGLAASRAPGTAPDAQYGAPATEGYGDAATATWLVPPPSTALLPPVWEVLLAPRGWAEIERLTRPSSGSSMTSPLESSSAHHGASERLRSQLFEALLGVLVRPVWCERSHHPGAGDGWSEEDVTQWRTTTLVELCALCMHARGSARCAERLTAALAEGFRVGREAGALAASWLELEGALEIASQAASWLELEGALECAVAMGRSHARAEPFVPMGQEWHTLCLDVFNALCQRGTPFSHSVLRIGLELCSVVAEVCGGVWIEGQGSPETLRAAFSLAIACLPTMGRPARRFGMGSDPGTAQHGAKEAAQHGALEAAHHGALEAAAVYAALLSICRHAGSALCAAFAPSDLFGDQTGLHAHAIRERQHASAADETHALFAAVAWLECSCRAADGTLTYEGRWAALVDQTSLEAAVAADDAARAEAVATWLRALVAHLLPKTAPAYAPDTA</sequence>
<dbReference type="InterPro" id="IPR011989">
    <property type="entry name" value="ARM-like"/>
</dbReference>
<evidence type="ECO:0000313" key="3">
    <source>
        <dbReference type="Proteomes" id="UP000037460"/>
    </source>
</evidence>
<gene>
    <name evidence="2" type="ORF">Ctob_011072</name>
</gene>